<dbReference type="Proteomes" id="UP000005546">
    <property type="component" value="Unassembled WGS sequence"/>
</dbReference>
<evidence type="ECO:0000313" key="1">
    <source>
        <dbReference type="EMBL" id="EGG52035.1"/>
    </source>
</evidence>
<reference evidence="1 2" key="1">
    <citation type="submission" date="2011-02" db="EMBL/GenBank/DDBJ databases">
        <authorList>
            <person name="Weinstock G."/>
            <person name="Sodergren E."/>
            <person name="Clifton S."/>
            <person name="Fulton L."/>
            <person name="Fulton B."/>
            <person name="Courtney L."/>
            <person name="Fronick C."/>
            <person name="Harrison M."/>
            <person name="Strong C."/>
            <person name="Farmer C."/>
            <person name="Delahaunty K."/>
            <person name="Markovic C."/>
            <person name="Hall O."/>
            <person name="Minx P."/>
            <person name="Tomlinson C."/>
            <person name="Mitreva M."/>
            <person name="Hou S."/>
            <person name="Chen J."/>
            <person name="Wollam A."/>
            <person name="Pepin K.H."/>
            <person name="Johnson M."/>
            <person name="Bhonagiri V."/>
            <person name="Zhang X."/>
            <person name="Suruliraj S."/>
            <person name="Warren W."/>
            <person name="Chinwalla A."/>
            <person name="Mardis E.R."/>
            <person name="Wilson R.K."/>
        </authorList>
    </citation>
    <scope>NUCLEOTIDE SEQUENCE [LARGE SCALE GENOMIC DNA]</scope>
    <source>
        <strain evidence="1 2">YIT 11841</strain>
    </source>
</reference>
<gene>
    <name evidence="1" type="ORF">HMPREF9442_02535</name>
</gene>
<comment type="caution">
    <text evidence="1">The sequence shown here is derived from an EMBL/GenBank/DDBJ whole genome shotgun (WGS) entry which is preliminary data.</text>
</comment>
<protein>
    <submittedName>
        <fullName evidence="1">Lipooligosaccharide sialyltransferase</fullName>
    </submittedName>
</protein>
<dbReference type="AlphaFoldDB" id="F3QWF3"/>
<dbReference type="EMBL" id="AFBR01000072">
    <property type="protein sequence ID" value="EGG52035.1"/>
    <property type="molecule type" value="Genomic_DNA"/>
</dbReference>
<dbReference type="Pfam" id="PF07922">
    <property type="entry name" value="Glyco_transf_52"/>
    <property type="match status" value="1"/>
</dbReference>
<evidence type="ECO:0000313" key="2">
    <source>
        <dbReference type="Proteomes" id="UP000005546"/>
    </source>
</evidence>
<dbReference type="STRING" id="762982.HMPREF9442_02535"/>
<dbReference type="InterPro" id="IPR012477">
    <property type="entry name" value="Glyco_transf_52"/>
</dbReference>
<dbReference type="Gene3D" id="3.40.50.11110">
    <property type="entry name" value="Sialyltransferase, C-terminal GT-B Rossman nucleotide-binding domain"/>
    <property type="match status" value="1"/>
</dbReference>
<dbReference type="HOGENOM" id="CLU_071525_1_0_10"/>
<dbReference type="GO" id="GO:0016757">
    <property type="term" value="F:glycosyltransferase activity"/>
    <property type="evidence" value="ECO:0007669"/>
    <property type="project" value="UniProtKB-KW"/>
</dbReference>
<keyword evidence="1" id="KW-0808">Transferase</keyword>
<keyword evidence="2" id="KW-1185">Reference proteome</keyword>
<proteinExistence type="predicted"/>
<name>F3QWF3_9BACT</name>
<keyword evidence="1" id="KW-0328">Glycosyltransferase</keyword>
<organism evidence="1 2">
    <name type="scientific">Paraprevotella xylaniphila YIT 11841</name>
    <dbReference type="NCBI Taxonomy" id="762982"/>
    <lineage>
        <taxon>Bacteria</taxon>
        <taxon>Pseudomonadati</taxon>
        <taxon>Bacteroidota</taxon>
        <taxon>Bacteroidia</taxon>
        <taxon>Bacteroidales</taxon>
        <taxon>Prevotellaceae</taxon>
        <taxon>Paraprevotella</taxon>
    </lineage>
</organism>
<dbReference type="eggNOG" id="ENOG5032UC7">
    <property type="taxonomic scope" value="Bacteria"/>
</dbReference>
<sequence length="320" mass="37978">MFYLFLSTEEQIKDTVYFFTKDIPEEIRKHMPHRYFLDLRKLYFRNRFVAALLVPAIRKIKYPELFRSEIFGLDFNWWLLRGLKMGYVEDCPNVLDIWEKSSLYARYMSFEKAPSFKRMIARFFFGDYYCHPVGTSRLVTAVYTSSPYDKPYHKGKEKIVMRLEEAWNSFPESKKELILRIFNIDEECMDRFRSCKVILLTQPYAVDGHMTEEEQMNVYRKIVSHYGEDNVVIKPHPRDKCDYKSFFPHVEVFDKVVPMQLLVLLGAGFERVATINSSSALSFGLDTAIDWWAEEMERDLVKDEGFCTLQEARQALQKHG</sequence>
<accession>F3QWF3</accession>